<dbReference type="OrthoDB" id="10020464at2"/>
<evidence type="ECO:0000256" key="1">
    <source>
        <dbReference type="SAM" id="MobiDB-lite"/>
    </source>
</evidence>
<evidence type="ECO:0000313" key="4">
    <source>
        <dbReference type="Proteomes" id="UP000179627"/>
    </source>
</evidence>
<feature type="transmembrane region" description="Helical" evidence="2">
    <location>
        <begin position="92"/>
        <end position="111"/>
    </location>
</feature>
<name>A0A1S1QHG3_9ACTN</name>
<dbReference type="Proteomes" id="UP000179627">
    <property type="component" value="Unassembled WGS sequence"/>
</dbReference>
<keyword evidence="2" id="KW-0472">Membrane</keyword>
<keyword evidence="4" id="KW-1185">Reference proteome</keyword>
<proteinExistence type="predicted"/>
<feature type="transmembrane region" description="Helical" evidence="2">
    <location>
        <begin position="296"/>
        <end position="318"/>
    </location>
</feature>
<keyword evidence="2" id="KW-0812">Transmembrane</keyword>
<accession>A0A1S1QHG3</accession>
<feature type="region of interest" description="Disordered" evidence="1">
    <location>
        <begin position="1"/>
        <end position="27"/>
    </location>
</feature>
<feature type="transmembrane region" description="Helical" evidence="2">
    <location>
        <begin position="214"/>
        <end position="241"/>
    </location>
</feature>
<feature type="region of interest" description="Disordered" evidence="1">
    <location>
        <begin position="325"/>
        <end position="346"/>
    </location>
</feature>
<reference evidence="4" key="1">
    <citation type="submission" date="2016-07" db="EMBL/GenBank/DDBJ databases">
        <title>Sequence Frankia sp. strain CcI1.17.</title>
        <authorList>
            <person name="Ghodhbane-Gtari F."/>
            <person name="Swanson E."/>
            <person name="Gueddou A."/>
            <person name="Morris K."/>
            <person name="Hezbri K."/>
            <person name="Ktari A."/>
            <person name="Nouioui I."/>
            <person name="Abebe-Akele F."/>
            <person name="Simpson S."/>
            <person name="Thomas K."/>
            <person name="Gtari M."/>
            <person name="Tisa L.S."/>
            <person name="Hurst S."/>
        </authorList>
    </citation>
    <scope>NUCLEOTIDE SEQUENCE [LARGE SCALE GENOMIC DNA]</scope>
    <source>
        <strain evidence="4">Cc1.17</strain>
    </source>
</reference>
<feature type="transmembrane region" description="Helical" evidence="2">
    <location>
        <begin position="158"/>
        <end position="177"/>
    </location>
</feature>
<dbReference type="RefSeq" id="WP_071087664.1">
    <property type="nucleotide sequence ID" value="NZ_MBLM01000137.1"/>
</dbReference>
<organism evidence="3 4">
    <name type="scientific">Parafrankia colletiae</name>
    <dbReference type="NCBI Taxonomy" id="573497"/>
    <lineage>
        <taxon>Bacteria</taxon>
        <taxon>Bacillati</taxon>
        <taxon>Actinomycetota</taxon>
        <taxon>Actinomycetes</taxon>
        <taxon>Frankiales</taxon>
        <taxon>Frankiaceae</taxon>
        <taxon>Parafrankia</taxon>
    </lineage>
</organism>
<dbReference type="AlphaFoldDB" id="A0A1S1QHG3"/>
<feature type="transmembrane region" description="Helical" evidence="2">
    <location>
        <begin position="61"/>
        <end position="80"/>
    </location>
</feature>
<evidence type="ECO:0000313" key="3">
    <source>
        <dbReference type="EMBL" id="OHV32705.1"/>
    </source>
</evidence>
<gene>
    <name evidence="3" type="ORF">CC117_24465</name>
</gene>
<keyword evidence="2" id="KW-1133">Transmembrane helix</keyword>
<protein>
    <submittedName>
        <fullName evidence="3">Uncharacterized protein</fullName>
    </submittedName>
</protein>
<feature type="compositionally biased region" description="Polar residues" evidence="1">
    <location>
        <begin position="325"/>
        <end position="341"/>
    </location>
</feature>
<sequence length="383" mass="38437">MSTAWKPGSAAAPHPPPWREGDLPATPSDTSAKIDAYRVGLLWVAGVALAGMQAGGALFPTPIFLVIDAVYVAAAVFVTRRAKAAAATDHDATLATPLIASAVFVFALASLTGIPTAEHPGAMLANTTVLLVIGGVLLASTVLITARLWDGPGRAPAALALTALGLGSAGYLANLVARAAVILSGASPAQVAVEKTAWQANAYLRGLPGDPEPMAIMLVWLDLLQLTYVMLTHLAVIALTIGLRRATLISTRAADRVVLGGALLVGLTTTAAALGVTGAFDVPVLGAASEAGATAAYILTAPFMTTLLPFALGAALLCRSGRPSSGHATTAPSKTFGSTEPATGGRVPVATPVADFFGAAGTRGPEALVANAGMPRGPLPAQP</sequence>
<dbReference type="EMBL" id="MBLM01000137">
    <property type="protein sequence ID" value="OHV32705.1"/>
    <property type="molecule type" value="Genomic_DNA"/>
</dbReference>
<evidence type="ECO:0000256" key="2">
    <source>
        <dbReference type="SAM" id="Phobius"/>
    </source>
</evidence>
<comment type="caution">
    <text evidence="3">The sequence shown here is derived from an EMBL/GenBank/DDBJ whole genome shotgun (WGS) entry which is preliminary data.</text>
</comment>
<feature type="transmembrane region" description="Helical" evidence="2">
    <location>
        <begin position="253"/>
        <end position="276"/>
    </location>
</feature>
<feature type="transmembrane region" description="Helical" evidence="2">
    <location>
        <begin position="123"/>
        <end position="146"/>
    </location>
</feature>